<feature type="compositionally biased region" description="Basic and acidic residues" evidence="1">
    <location>
        <begin position="146"/>
        <end position="158"/>
    </location>
</feature>
<keyword evidence="4" id="KW-1185">Reference proteome</keyword>
<feature type="compositionally biased region" description="Basic and acidic residues" evidence="1">
    <location>
        <begin position="454"/>
        <end position="495"/>
    </location>
</feature>
<feature type="compositionally biased region" description="Basic and acidic residues" evidence="1">
    <location>
        <begin position="502"/>
        <end position="516"/>
    </location>
</feature>
<dbReference type="SUPFAM" id="SSF47391">
    <property type="entry name" value="Dimerization-anchoring domain of cAMP-dependent PK regulatory subunit"/>
    <property type="match status" value="1"/>
</dbReference>
<feature type="domain" description="RIIa" evidence="2">
    <location>
        <begin position="24"/>
        <end position="61"/>
    </location>
</feature>
<evidence type="ECO:0000256" key="1">
    <source>
        <dbReference type="SAM" id="MobiDB-lite"/>
    </source>
</evidence>
<dbReference type="InterPro" id="IPR003117">
    <property type="entry name" value="cAMP_dep_PK_reg_su_I/II_a/b"/>
</dbReference>
<dbReference type="SMART" id="SM00394">
    <property type="entry name" value="RIIa"/>
    <property type="match status" value="1"/>
</dbReference>
<feature type="compositionally biased region" description="Basic and acidic residues" evidence="1">
    <location>
        <begin position="247"/>
        <end position="276"/>
    </location>
</feature>
<feature type="compositionally biased region" description="Basic and acidic residues" evidence="1">
    <location>
        <begin position="527"/>
        <end position="540"/>
    </location>
</feature>
<organism evidence="4">
    <name type="scientific">Harpegnathos saltator</name>
    <name type="common">Jerdon's jumping ant</name>
    <dbReference type="NCBI Taxonomy" id="610380"/>
    <lineage>
        <taxon>Eukaryota</taxon>
        <taxon>Metazoa</taxon>
        <taxon>Ecdysozoa</taxon>
        <taxon>Arthropoda</taxon>
        <taxon>Hexapoda</taxon>
        <taxon>Insecta</taxon>
        <taxon>Pterygota</taxon>
        <taxon>Neoptera</taxon>
        <taxon>Endopterygota</taxon>
        <taxon>Hymenoptera</taxon>
        <taxon>Apocrita</taxon>
        <taxon>Aculeata</taxon>
        <taxon>Formicoidea</taxon>
        <taxon>Formicidae</taxon>
        <taxon>Ponerinae</taxon>
        <taxon>Ponerini</taxon>
        <taxon>Harpegnathos</taxon>
    </lineage>
</organism>
<dbReference type="Pfam" id="PF02197">
    <property type="entry name" value="RIIa"/>
    <property type="match status" value="1"/>
</dbReference>
<dbReference type="STRING" id="610380.E2BLJ7"/>
<dbReference type="InParanoid" id="E2BLJ7"/>
<dbReference type="CDD" id="cd12100">
    <property type="entry name" value="DD_CABYR_SP17"/>
    <property type="match status" value="1"/>
</dbReference>
<protein>
    <submittedName>
        <fullName evidence="3">Sperm surface protein Sp17</fullName>
    </submittedName>
</protein>
<dbReference type="Gene3D" id="1.20.890.10">
    <property type="entry name" value="cAMP-dependent protein kinase regulatory subunit, dimerization-anchoring domain"/>
    <property type="match status" value="1"/>
</dbReference>
<feature type="region of interest" description="Disordered" evidence="1">
    <location>
        <begin position="233"/>
        <end position="288"/>
    </location>
</feature>
<feature type="compositionally biased region" description="Low complexity" evidence="1">
    <location>
        <begin position="129"/>
        <end position="140"/>
    </location>
</feature>
<sequence>MLSPTSRPGLYPGTGYLIGPRVPHGLAAAVEGLTREVLRYRPEDIYVFAARHFEKLLKLREQYHDDDDFTREFNLWPTKESGDAGDTQRSRRSLDKEAKILERRGKTPADVEESPEDVSVGREKRKSSKQTCSKSSSNTRRASRRSTKDKDTPSEPRATKIISQMTVLRSSSKTILTKDIKQELRKNKLNSGEKGKLSDSVEKGIRCERRSRTKVKMDKSAEEEIERTAMMTAGRTSTRRPLKKARRIETESETETDREIATRDKLEDSHDDERHGRSQKSSNAFADRPELPIVMQLLADVSRNCHFRINRNSDPDMNLSAGGAKLIEPALDILMLGYPRDEATLQNRYLNFITSVEDVGSNMDYLPAGVATKSTGNMNDAQASVTSGETSVPESLREPLALPGTLQGVVIEELTSLDEAAGDVLSAKSESTKQSTATKTSLDTSSSVPLEEYSLEKKESHVESSPRTNSDDKGNVISDRKKMTVEEVETRKSTEETSPVDRNLRSAEEVDLHAEDASETSNAIFHDSNRYANEEEKEKT</sequence>
<dbReference type="OrthoDB" id="6161835at2759"/>
<name>E2BLJ7_HARSA</name>
<evidence type="ECO:0000259" key="2">
    <source>
        <dbReference type="SMART" id="SM00394"/>
    </source>
</evidence>
<evidence type="ECO:0000313" key="3">
    <source>
        <dbReference type="EMBL" id="EFN83434.1"/>
    </source>
</evidence>
<proteinExistence type="predicted"/>
<feature type="region of interest" description="Disordered" evidence="1">
    <location>
        <begin position="76"/>
        <end position="159"/>
    </location>
</feature>
<dbReference type="Proteomes" id="UP000008237">
    <property type="component" value="Unassembled WGS sequence"/>
</dbReference>
<gene>
    <name evidence="3" type="ORF">EAI_12940</name>
</gene>
<dbReference type="AlphaFoldDB" id="E2BLJ7"/>
<reference evidence="3 4" key="1">
    <citation type="journal article" date="2010" name="Science">
        <title>Genomic comparison of the ants Camponotus floridanus and Harpegnathos saltator.</title>
        <authorList>
            <person name="Bonasio R."/>
            <person name="Zhang G."/>
            <person name="Ye C."/>
            <person name="Mutti N.S."/>
            <person name="Fang X."/>
            <person name="Qin N."/>
            <person name="Donahue G."/>
            <person name="Yang P."/>
            <person name="Li Q."/>
            <person name="Li C."/>
            <person name="Zhang P."/>
            <person name="Huang Z."/>
            <person name="Berger S.L."/>
            <person name="Reinberg D."/>
            <person name="Wang J."/>
            <person name="Liebig J."/>
        </authorList>
    </citation>
    <scope>NUCLEOTIDE SEQUENCE [LARGE SCALE GENOMIC DNA]</scope>
    <source>
        <strain evidence="3 4">R22 G/1</strain>
    </source>
</reference>
<accession>E2BLJ7</accession>
<feature type="compositionally biased region" description="Polar residues" evidence="1">
    <location>
        <begin position="428"/>
        <end position="448"/>
    </location>
</feature>
<feature type="region of interest" description="Disordered" evidence="1">
    <location>
        <begin position="426"/>
        <end position="540"/>
    </location>
</feature>
<evidence type="ECO:0000313" key="4">
    <source>
        <dbReference type="Proteomes" id="UP000008237"/>
    </source>
</evidence>
<feature type="compositionally biased region" description="Basic residues" evidence="1">
    <location>
        <begin position="237"/>
        <end position="246"/>
    </location>
</feature>
<dbReference type="InterPro" id="IPR047579">
    <property type="entry name" value="DD_CABYR_SP17"/>
</dbReference>
<dbReference type="EMBL" id="GL449033">
    <property type="protein sequence ID" value="EFN83434.1"/>
    <property type="molecule type" value="Genomic_DNA"/>
</dbReference>
<feature type="compositionally biased region" description="Basic and acidic residues" evidence="1">
    <location>
        <begin position="80"/>
        <end position="109"/>
    </location>
</feature>